<dbReference type="STRING" id="1406840.Q763_03730"/>
<gene>
    <name evidence="2" type="ORF">Q763_03730</name>
</gene>
<protein>
    <submittedName>
        <fullName evidence="2">Uncharacterized protein</fullName>
    </submittedName>
</protein>
<feature type="transmembrane region" description="Helical" evidence="1">
    <location>
        <begin position="59"/>
        <end position="80"/>
    </location>
</feature>
<dbReference type="EMBL" id="JRLV01000004">
    <property type="protein sequence ID" value="KGO83132.1"/>
    <property type="molecule type" value="Genomic_DNA"/>
</dbReference>
<name>A0A0A2LS44_9FLAO</name>
<dbReference type="Proteomes" id="UP000030129">
    <property type="component" value="Unassembled WGS sequence"/>
</dbReference>
<comment type="caution">
    <text evidence="2">The sequence shown here is derived from an EMBL/GenBank/DDBJ whole genome shotgun (WGS) entry which is preliminary data.</text>
</comment>
<keyword evidence="1" id="KW-1133">Transmembrane helix</keyword>
<sequence>MIYLLFLIPILATVISPKRFPLYATVFISMYAFYGYLWIDDHFHYTGKAGWRGFGIFMWTMSTGLFYFAIHTLFIFFGWLKENKKMMWTHIVGLILFAIHIIAMFS</sequence>
<evidence type="ECO:0000256" key="1">
    <source>
        <dbReference type="SAM" id="Phobius"/>
    </source>
</evidence>
<proteinExistence type="predicted"/>
<accession>A0A0A2LS44</accession>
<evidence type="ECO:0000313" key="3">
    <source>
        <dbReference type="Proteomes" id="UP000030129"/>
    </source>
</evidence>
<reference evidence="2 3" key="1">
    <citation type="submission" date="2013-09" db="EMBL/GenBank/DDBJ databases">
        <authorList>
            <person name="Zeng Z."/>
            <person name="Chen C."/>
        </authorList>
    </citation>
    <scope>NUCLEOTIDE SEQUENCE [LARGE SCALE GENOMIC DNA]</scope>
    <source>
        <strain evidence="2 3">F44-8</strain>
    </source>
</reference>
<dbReference type="AlphaFoldDB" id="A0A0A2LS44"/>
<keyword evidence="1" id="KW-0472">Membrane</keyword>
<dbReference type="RefSeq" id="WP_035131344.1">
    <property type="nucleotide sequence ID" value="NZ_JRLV01000004.1"/>
</dbReference>
<organism evidence="2 3">
    <name type="scientific">Flavobacterium beibuense F44-8</name>
    <dbReference type="NCBI Taxonomy" id="1406840"/>
    <lineage>
        <taxon>Bacteria</taxon>
        <taxon>Pseudomonadati</taxon>
        <taxon>Bacteroidota</taxon>
        <taxon>Flavobacteriia</taxon>
        <taxon>Flavobacteriales</taxon>
        <taxon>Flavobacteriaceae</taxon>
        <taxon>Flavobacterium</taxon>
    </lineage>
</organism>
<feature type="transmembrane region" description="Helical" evidence="1">
    <location>
        <begin position="87"/>
        <end position="105"/>
    </location>
</feature>
<keyword evidence="3" id="KW-1185">Reference proteome</keyword>
<evidence type="ECO:0000313" key="2">
    <source>
        <dbReference type="EMBL" id="KGO83132.1"/>
    </source>
</evidence>
<feature type="transmembrane region" description="Helical" evidence="1">
    <location>
        <begin position="20"/>
        <end position="39"/>
    </location>
</feature>
<keyword evidence="1" id="KW-0812">Transmembrane</keyword>